<accession>A0A927RM41</accession>
<dbReference type="EMBL" id="JADBEM010000001">
    <property type="protein sequence ID" value="MBE1608523.1"/>
    <property type="molecule type" value="Genomic_DNA"/>
</dbReference>
<comment type="caution">
    <text evidence="1">The sequence shown here is derived from an EMBL/GenBank/DDBJ whole genome shotgun (WGS) entry which is preliminary data.</text>
</comment>
<sequence>MADHLPRFDLLILLRIDEATMVRRLKDPGRANDFGRYGATLEWSLDWRPRLEAEMLEAGARPVDGQQPLANVVDDVLRLCTACSIDLSQN</sequence>
<dbReference type="AlphaFoldDB" id="A0A927RM41"/>
<reference evidence="1" key="1">
    <citation type="submission" date="2020-10" db="EMBL/GenBank/DDBJ databases">
        <title>Sequencing the genomes of 1000 actinobacteria strains.</title>
        <authorList>
            <person name="Klenk H.-P."/>
        </authorList>
    </citation>
    <scope>NUCLEOTIDE SEQUENCE</scope>
    <source>
        <strain evidence="1">DSM 45354</strain>
    </source>
</reference>
<dbReference type="RefSeq" id="WP_192752289.1">
    <property type="nucleotide sequence ID" value="NZ_BAABJL010000097.1"/>
</dbReference>
<evidence type="ECO:0000313" key="2">
    <source>
        <dbReference type="Proteomes" id="UP000638648"/>
    </source>
</evidence>
<keyword evidence="2" id="KW-1185">Reference proteome</keyword>
<name>A0A927RM41_9ACTN</name>
<evidence type="ECO:0000313" key="1">
    <source>
        <dbReference type="EMBL" id="MBE1608523.1"/>
    </source>
</evidence>
<gene>
    <name evidence="1" type="ORF">HEB94_005371</name>
</gene>
<organism evidence="1 2">
    <name type="scientific">Actinopolymorpha pittospori</name>
    <dbReference type="NCBI Taxonomy" id="648752"/>
    <lineage>
        <taxon>Bacteria</taxon>
        <taxon>Bacillati</taxon>
        <taxon>Actinomycetota</taxon>
        <taxon>Actinomycetes</taxon>
        <taxon>Propionibacteriales</taxon>
        <taxon>Actinopolymorphaceae</taxon>
        <taxon>Actinopolymorpha</taxon>
    </lineage>
</organism>
<protein>
    <submittedName>
        <fullName evidence="1">Uncharacterized protein</fullName>
    </submittedName>
</protein>
<dbReference type="Proteomes" id="UP000638648">
    <property type="component" value="Unassembled WGS sequence"/>
</dbReference>
<proteinExistence type="predicted"/>